<evidence type="ECO:0000256" key="6">
    <source>
        <dbReference type="SAM" id="Phobius"/>
    </source>
</evidence>
<dbReference type="RefSeq" id="WP_380651947.1">
    <property type="nucleotide sequence ID" value="NZ_JBHRVQ010000001.1"/>
</dbReference>
<proteinExistence type="predicted"/>
<reference evidence="9" key="1">
    <citation type="journal article" date="2019" name="Int. J. Syst. Evol. Microbiol.">
        <title>The Global Catalogue of Microorganisms (GCM) 10K type strain sequencing project: providing services to taxonomists for standard genome sequencing and annotation.</title>
        <authorList>
            <consortium name="The Broad Institute Genomics Platform"/>
            <consortium name="The Broad Institute Genome Sequencing Center for Infectious Disease"/>
            <person name="Wu L."/>
            <person name="Ma J."/>
        </authorList>
    </citation>
    <scope>NUCLEOTIDE SEQUENCE [LARGE SCALE GENOMIC DNA]</scope>
    <source>
        <strain evidence="9">CCM 7756</strain>
    </source>
</reference>
<keyword evidence="3 6" id="KW-0812">Transmembrane</keyword>
<evidence type="ECO:0000256" key="4">
    <source>
        <dbReference type="ARBA" id="ARBA00022989"/>
    </source>
</evidence>
<dbReference type="PANTHER" id="PTHR30294">
    <property type="entry name" value="MEMBRANE COMPONENT OF ABC TRANSPORTER YHHJ-RELATED"/>
    <property type="match status" value="1"/>
</dbReference>
<feature type="transmembrane region" description="Helical" evidence="6">
    <location>
        <begin position="262"/>
        <end position="283"/>
    </location>
</feature>
<feature type="transmembrane region" description="Helical" evidence="6">
    <location>
        <begin position="184"/>
        <end position="205"/>
    </location>
</feature>
<evidence type="ECO:0000256" key="5">
    <source>
        <dbReference type="ARBA" id="ARBA00023136"/>
    </source>
</evidence>
<keyword evidence="9" id="KW-1185">Reference proteome</keyword>
<name>A0ABV7N4C6_9STAP</name>
<dbReference type="EMBL" id="JBHRVQ010000001">
    <property type="protein sequence ID" value="MFC3387678.1"/>
    <property type="molecule type" value="Genomic_DNA"/>
</dbReference>
<gene>
    <name evidence="8" type="ORF">ACFOEO_03560</name>
</gene>
<sequence length="376" mass="42118">MTIFKAIVLHFWKYKYLMLIFLSVFFLFAVGFSQNSNSQTYSSEALDLKVVDQSDSEISRGFIDYLAVDNNVEVMGAEADTNELEEEIFLGISDGIIQIPPDFESRLNASSPAVEVTSDQRGMVHMQLENIINRFFVFLNATSSTSEEVDFEQMNTMPTEGITVKLHESVDVASQSNFMSMSGFVNFAGYWIMLFLLIVVGNVMSEFNKVELRQRVNVSPMPTRSLMLQTIAAQAVIGLFLVCFMFFGGILLRLEHLENLPLGKMLVALLLITTFTLSVHYVIGALTTNKFIINGLANFLAIGMAFLSGIMMPLEVMGEAAQNIAQYLPLYHFTQIYASPDISWVDSSLPILVLILYITAFLIIGMILENKKKIES</sequence>
<feature type="transmembrane region" description="Helical" evidence="6">
    <location>
        <begin position="349"/>
        <end position="368"/>
    </location>
</feature>
<evidence type="ECO:0000313" key="9">
    <source>
        <dbReference type="Proteomes" id="UP001595637"/>
    </source>
</evidence>
<keyword evidence="4 6" id="KW-1133">Transmembrane helix</keyword>
<accession>A0ABV7N4C6</accession>
<comment type="caution">
    <text evidence="8">The sequence shown here is derived from an EMBL/GenBank/DDBJ whole genome shotgun (WGS) entry which is preliminary data.</text>
</comment>
<evidence type="ECO:0000313" key="8">
    <source>
        <dbReference type="EMBL" id="MFC3387678.1"/>
    </source>
</evidence>
<comment type="subcellular location">
    <subcellularLocation>
        <location evidence="1">Cell membrane</location>
        <topology evidence="1">Multi-pass membrane protein</topology>
    </subcellularLocation>
</comment>
<evidence type="ECO:0000256" key="2">
    <source>
        <dbReference type="ARBA" id="ARBA00022475"/>
    </source>
</evidence>
<feature type="transmembrane region" description="Helical" evidence="6">
    <location>
        <begin position="226"/>
        <end position="250"/>
    </location>
</feature>
<dbReference type="PANTHER" id="PTHR30294:SF29">
    <property type="entry name" value="MULTIDRUG ABC TRANSPORTER PERMEASE YBHS-RELATED"/>
    <property type="match status" value="1"/>
</dbReference>
<dbReference type="Pfam" id="PF12698">
    <property type="entry name" value="ABC2_membrane_3"/>
    <property type="match status" value="1"/>
</dbReference>
<dbReference type="InterPro" id="IPR051449">
    <property type="entry name" value="ABC-2_transporter_component"/>
</dbReference>
<evidence type="ECO:0000259" key="7">
    <source>
        <dbReference type="Pfam" id="PF12698"/>
    </source>
</evidence>
<feature type="domain" description="ABC-2 type transporter transmembrane" evidence="7">
    <location>
        <begin position="17"/>
        <end position="366"/>
    </location>
</feature>
<dbReference type="InterPro" id="IPR013525">
    <property type="entry name" value="ABC2_TM"/>
</dbReference>
<evidence type="ECO:0000256" key="3">
    <source>
        <dbReference type="ARBA" id="ARBA00022692"/>
    </source>
</evidence>
<evidence type="ECO:0000256" key="1">
    <source>
        <dbReference type="ARBA" id="ARBA00004651"/>
    </source>
</evidence>
<organism evidence="8 9">
    <name type="scientific">Salinicoccus sesuvii</name>
    <dbReference type="NCBI Taxonomy" id="868281"/>
    <lineage>
        <taxon>Bacteria</taxon>
        <taxon>Bacillati</taxon>
        <taxon>Bacillota</taxon>
        <taxon>Bacilli</taxon>
        <taxon>Bacillales</taxon>
        <taxon>Staphylococcaceae</taxon>
        <taxon>Salinicoccus</taxon>
    </lineage>
</organism>
<keyword evidence="2" id="KW-1003">Cell membrane</keyword>
<dbReference type="Proteomes" id="UP001595637">
    <property type="component" value="Unassembled WGS sequence"/>
</dbReference>
<dbReference type="Gene3D" id="3.40.1710.10">
    <property type="entry name" value="abc type-2 transporter like domain"/>
    <property type="match status" value="1"/>
</dbReference>
<feature type="transmembrane region" description="Helical" evidence="6">
    <location>
        <begin position="295"/>
        <end position="314"/>
    </location>
</feature>
<keyword evidence="5 6" id="KW-0472">Membrane</keyword>
<protein>
    <submittedName>
        <fullName evidence="8">ABC transporter permease</fullName>
    </submittedName>
</protein>